<name>A0A1Z4LN80_9CYAN</name>
<evidence type="ECO:0000256" key="1">
    <source>
        <dbReference type="ARBA" id="ARBA00003408"/>
    </source>
</evidence>
<evidence type="ECO:0000313" key="12">
    <source>
        <dbReference type="Proteomes" id="UP000218418"/>
    </source>
</evidence>
<feature type="transmembrane region" description="Helical" evidence="10">
    <location>
        <begin position="146"/>
        <end position="163"/>
    </location>
</feature>
<proteinExistence type="inferred from homology"/>
<evidence type="ECO:0000256" key="2">
    <source>
        <dbReference type="ARBA" id="ARBA00004141"/>
    </source>
</evidence>
<feature type="transmembrane region" description="Helical" evidence="10">
    <location>
        <begin position="170"/>
        <end position="195"/>
    </location>
</feature>
<sequence length="445" mass="48457">MGSSNLSFKLPSRYSSFLPRFYRLASVSILSNIMVPLSGIVDTAFLGHLADIRHLEGVILASILFDYLYRILKFFRNGTNAITAQAVGENDEKGVVLALLRSALVAGVIALLILVFQYPIQQFGFAILAGSPDIEIFGIDYFNARIWAAPAVLLNFVLIGWFLGREMSVLVLLISFVGNASNVVLDYLMIIRWGWGSTGAGLATCLSHYLSLLVALMGMVFSLDNKALPVLKDIFDWSALKASVVLKSNILIRYLAMITAYSIFTNLSAAMGNEVIAENGLLLQIVLLSQFTVNGIGLTTQSLIGNFKGKGETEQMMPLLQVSIFVGVLIASIFASVSILFPQTIFGLLTSHADISQSVVRYRDWLLPLLICGAVAFMFEGYTVGLKEGAKLRNSALIALGLGFIPVAGIAWYLQSNHLLWLSLTSYMATLMVALGVQIPGMRSK</sequence>
<dbReference type="InterPro" id="IPR050222">
    <property type="entry name" value="MATE_MdtK"/>
</dbReference>
<dbReference type="Proteomes" id="UP000218418">
    <property type="component" value="Chromosome"/>
</dbReference>
<comment type="function">
    <text evidence="1">Multidrug efflux pump.</text>
</comment>
<comment type="subcellular location">
    <subcellularLocation>
        <location evidence="2">Membrane</location>
        <topology evidence="2">Multi-pass membrane protein</topology>
    </subcellularLocation>
</comment>
<dbReference type="EMBL" id="AP018227">
    <property type="protein sequence ID" value="BAY82673.1"/>
    <property type="molecule type" value="Genomic_DNA"/>
</dbReference>
<evidence type="ECO:0000256" key="8">
    <source>
        <dbReference type="ARBA" id="ARBA00023136"/>
    </source>
</evidence>
<dbReference type="NCBIfam" id="TIGR00797">
    <property type="entry name" value="matE"/>
    <property type="match status" value="1"/>
</dbReference>
<feature type="transmembrane region" description="Helical" evidence="10">
    <location>
        <begin position="365"/>
        <end position="384"/>
    </location>
</feature>
<reference evidence="11 12" key="1">
    <citation type="submission" date="2017-06" db="EMBL/GenBank/DDBJ databases">
        <title>Genome sequencing of cyanobaciteial culture collection at National Institute for Environmental Studies (NIES).</title>
        <authorList>
            <person name="Hirose Y."/>
            <person name="Shimura Y."/>
            <person name="Fujisawa T."/>
            <person name="Nakamura Y."/>
            <person name="Kawachi M."/>
        </authorList>
    </citation>
    <scope>NUCLEOTIDE SEQUENCE [LARGE SCALE GENOMIC DNA]</scope>
    <source>
        <strain evidence="11 12">NIES-267</strain>
    </source>
</reference>
<feature type="transmembrane region" description="Helical" evidence="10">
    <location>
        <begin position="319"/>
        <end position="345"/>
    </location>
</feature>
<evidence type="ECO:0000256" key="9">
    <source>
        <dbReference type="ARBA" id="ARBA00031636"/>
    </source>
</evidence>
<dbReference type="OrthoDB" id="9776324at2"/>
<protein>
    <recommendedName>
        <fullName evidence="4">Probable multidrug resistance protein NorM</fullName>
    </recommendedName>
    <alternativeName>
        <fullName evidence="9">Multidrug-efflux transporter</fullName>
    </alternativeName>
</protein>
<dbReference type="InterPro" id="IPR002528">
    <property type="entry name" value="MATE_fam"/>
</dbReference>
<dbReference type="GO" id="GO:0042910">
    <property type="term" value="F:xenobiotic transmembrane transporter activity"/>
    <property type="evidence" value="ECO:0007669"/>
    <property type="project" value="InterPro"/>
</dbReference>
<evidence type="ECO:0000256" key="3">
    <source>
        <dbReference type="ARBA" id="ARBA00010199"/>
    </source>
</evidence>
<organism evidence="11 12">
    <name type="scientific">Calothrix parasitica NIES-267</name>
    <dbReference type="NCBI Taxonomy" id="1973488"/>
    <lineage>
        <taxon>Bacteria</taxon>
        <taxon>Bacillati</taxon>
        <taxon>Cyanobacteriota</taxon>
        <taxon>Cyanophyceae</taxon>
        <taxon>Nostocales</taxon>
        <taxon>Calotrichaceae</taxon>
        <taxon>Calothrix</taxon>
    </lineage>
</organism>
<dbReference type="GO" id="GO:0005886">
    <property type="term" value="C:plasma membrane"/>
    <property type="evidence" value="ECO:0007669"/>
    <property type="project" value="TreeGrafter"/>
</dbReference>
<dbReference type="PANTHER" id="PTHR43298:SF2">
    <property type="entry name" value="FMN_FAD EXPORTER YEEO-RELATED"/>
    <property type="match status" value="1"/>
</dbReference>
<dbReference type="PANTHER" id="PTHR43298">
    <property type="entry name" value="MULTIDRUG RESISTANCE PROTEIN NORM-RELATED"/>
    <property type="match status" value="1"/>
</dbReference>
<dbReference type="AlphaFoldDB" id="A0A1Z4LN80"/>
<feature type="transmembrane region" description="Helical" evidence="10">
    <location>
        <begin position="420"/>
        <end position="439"/>
    </location>
</feature>
<feature type="transmembrane region" description="Helical" evidence="10">
    <location>
        <begin position="396"/>
        <end position="414"/>
    </location>
</feature>
<dbReference type="Pfam" id="PF01554">
    <property type="entry name" value="MatE"/>
    <property type="match status" value="2"/>
</dbReference>
<accession>A0A1Z4LN80</accession>
<dbReference type="CDD" id="cd13136">
    <property type="entry name" value="MATE_DinF_like"/>
    <property type="match status" value="1"/>
</dbReference>
<keyword evidence="5" id="KW-0813">Transport</keyword>
<comment type="similarity">
    <text evidence="3">Belongs to the multi antimicrobial extrusion (MATE) (TC 2.A.66.1) family.</text>
</comment>
<keyword evidence="6 10" id="KW-0812">Transmembrane</keyword>
<feature type="transmembrane region" description="Helical" evidence="10">
    <location>
        <begin position="201"/>
        <end position="223"/>
    </location>
</feature>
<feature type="transmembrane region" description="Helical" evidence="10">
    <location>
        <begin position="244"/>
        <end position="264"/>
    </location>
</feature>
<evidence type="ECO:0000256" key="6">
    <source>
        <dbReference type="ARBA" id="ARBA00022692"/>
    </source>
</evidence>
<feature type="transmembrane region" description="Helical" evidence="10">
    <location>
        <begin position="95"/>
        <end position="118"/>
    </location>
</feature>
<evidence type="ECO:0000256" key="4">
    <source>
        <dbReference type="ARBA" id="ARBA00020268"/>
    </source>
</evidence>
<dbReference type="NCBIfam" id="NF041358">
    <property type="entry name" value="GntT_guanitoxin"/>
    <property type="match status" value="1"/>
</dbReference>
<feature type="transmembrane region" description="Helical" evidence="10">
    <location>
        <begin position="21"/>
        <end position="40"/>
    </location>
</feature>
<evidence type="ECO:0000256" key="10">
    <source>
        <dbReference type="SAM" id="Phobius"/>
    </source>
</evidence>
<dbReference type="GO" id="GO:0015297">
    <property type="term" value="F:antiporter activity"/>
    <property type="evidence" value="ECO:0007669"/>
    <property type="project" value="InterPro"/>
</dbReference>
<keyword evidence="7 10" id="KW-1133">Transmembrane helix</keyword>
<feature type="transmembrane region" description="Helical" evidence="10">
    <location>
        <begin position="276"/>
        <end position="298"/>
    </location>
</feature>
<feature type="transmembrane region" description="Helical" evidence="10">
    <location>
        <begin position="52"/>
        <end position="69"/>
    </location>
</feature>
<evidence type="ECO:0000256" key="5">
    <source>
        <dbReference type="ARBA" id="ARBA00022448"/>
    </source>
</evidence>
<gene>
    <name evidence="11" type="primary">dinF</name>
    <name evidence="11" type="ORF">NIES267_21570</name>
</gene>
<keyword evidence="12" id="KW-1185">Reference proteome</keyword>
<evidence type="ECO:0000256" key="7">
    <source>
        <dbReference type="ARBA" id="ARBA00022989"/>
    </source>
</evidence>
<evidence type="ECO:0000313" key="11">
    <source>
        <dbReference type="EMBL" id="BAY82673.1"/>
    </source>
</evidence>
<keyword evidence="8 10" id="KW-0472">Membrane</keyword>
<dbReference type="InterPro" id="IPR044644">
    <property type="entry name" value="DinF-like"/>
</dbReference>